<dbReference type="Gene3D" id="3.90.180.10">
    <property type="entry name" value="Medium-chain alcohol dehydrogenases, catalytic domain"/>
    <property type="match status" value="1"/>
</dbReference>
<name>X1DRJ4_9ZZZZ</name>
<organism evidence="1">
    <name type="scientific">marine sediment metagenome</name>
    <dbReference type="NCBI Taxonomy" id="412755"/>
    <lineage>
        <taxon>unclassified sequences</taxon>
        <taxon>metagenomes</taxon>
        <taxon>ecological metagenomes</taxon>
    </lineage>
</organism>
<evidence type="ECO:0000313" key="1">
    <source>
        <dbReference type="EMBL" id="GAH07584.1"/>
    </source>
</evidence>
<protein>
    <recommendedName>
        <fullName evidence="2">Alcohol dehydrogenase-like C-terminal domain-containing protein</fullName>
    </recommendedName>
</protein>
<dbReference type="EMBL" id="BART01036106">
    <property type="protein sequence ID" value="GAH07584.1"/>
    <property type="molecule type" value="Genomic_DNA"/>
</dbReference>
<dbReference type="AlphaFoldDB" id="X1DRJ4"/>
<feature type="non-terminal residue" evidence="1">
    <location>
        <position position="1"/>
    </location>
</feature>
<evidence type="ECO:0008006" key="2">
    <source>
        <dbReference type="Google" id="ProtNLM"/>
    </source>
</evidence>
<comment type="caution">
    <text evidence="1">The sequence shown here is derived from an EMBL/GenBank/DDBJ whole genome shotgun (WGS) entry which is preliminary data.</text>
</comment>
<accession>X1DRJ4</accession>
<proteinExistence type="predicted"/>
<sequence length="52" mass="6084">RTMQIALDLIASRQVDVSDFITHKFKLNDYKEALEVASNKSKFKSLKVVFFY</sequence>
<reference evidence="1" key="1">
    <citation type="journal article" date="2014" name="Front. Microbiol.">
        <title>High frequency of phylogenetically diverse reductive dehalogenase-homologous genes in deep subseafloor sedimentary metagenomes.</title>
        <authorList>
            <person name="Kawai M."/>
            <person name="Futagami T."/>
            <person name="Toyoda A."/>
            <person name="Takaki Y."/>
            <person name="Nishi S."/>
            <person name="Hori S."/>
            <person name="Arai W."/>
            <person name="Tsubouchi T."/>
            <person name="Morono Y."/>
            <person name="Uchiyama I."/>
            <person name="Ito T."/>
            <person name="Fujiyama A."/>
            <person name="Inagaki F."/>
            <person name="Takami H."/>
        </authorList>
    </citation>
    <scope>NUCLEOTIDE SEQUENCE</scope>
    <source>
        <strain evidence="1">Expedition CK06-06</strain>
    </source>
</reference>
<gene>
    <name evidence="1" type="ORF">S01H4_61027</name>
</gene>